<comment type="caution">
    <text evidence="1">The sequence shown here is derived from an EMBL/GenBank/DDBJ whole genome shotgun (WGS) entry which is preliminary data.</text>
</comment>
<accession>A0A3L8ACY0</accession>
<organism evidence="1 2">
    <name type="scientific">Bacteroides acidifaciens</name>
    <dbReference type="NCBI Taxonomy" id="85831"/>
    <lineage>
        <taxon>Bacteria</taxon>
        <taxon>Pseudomonadati</taxon>
        <taxon>Bacteroidota</taxon>
        <taxon>Bacteroidia</taxon>
        <taxon>Bacteroidales</taxon>
        <taxon>Bacteroidaceae</taxon>
        <taxon>Bacteroides</taxon>
    </lineage>
</organism>
<dbReference type="EMBL" id="RAZM01000002">
    <property type="protein sequence ID" value="RLT81738.1"/>
    <property type="molecule type" value="Genomic_DNA"/>
</dbReference>
<evidence type="ECO:0000313" key="2">
    <source>
        <dbReference type="Proteomes" id="UP000267159"/>
    </source>
</evidence>
<reference evidence="1 2" key="1">
    <citation type="submission" date="2018-09" db="EMBL/GenBank/DDBJ databases">
        <title>Murine metabolic-syndrome-specific gut microbial biobank.</title>
        <authorList>
            <person name="Liu C."/>
        </authorList>
    </citation>
    <scope>NUCLEOTIDE SEQUENCE [LARGE SCALE GENOMIC DNA]</scope>
    <source>
        <strain evidence="1 2">0.1X-D8-26</strain>
    </source>
</reference>
<sequence length="73" mass="7928">MTRNLLTPLNKKLKKMTKSALQIARAAYQPKLPKVLASGAVKAVAGAALHLLPDTDAVVGFVSEYIFCFCEKH</sequence>
<gene>
    <name evidence="1" type="ORF">D7Y07_01545</name>
</gene>
<dbReference type="Proteomes" id="UP000267159">
    <property type="component" value="Unassembled WGS sequence"/>
</dbReference>
<protein>
    <submittedName>
        <fullName evidence="1">Uncharacterized protein</fullName>
    </submittedName>
</protein>
<evidence type="ECO:0000313" key="1">
    <source>
        <dbReference type="EMBL" id="RLT81738.1"/>
    </source>
</evidence>
<dbReference type="AlphaFoldDB" id="A0A3L8ACY0"/>
<proteinExistence type="predicted"/>
<name>A0A3L8ACY0_9BACE</name>